<dbReference type="PANTHER" id="PTHR39426:SF1">
    <property type="entry name" value="HOMOLOGY TO DEATH-ON-CURING PROTEIN OF PHAGE P1"/>
    <property type="match status" value="1"/>
</dbReference>
<organism evidence="2 3">
    <name type="scientific">Streptomyces zhaozhouensis</name>
    <dbReference type="NCBI Taxonomy" id="1300267"/>
    <lineage>
        <taxon>Bacteria</taxon>
        <taxon>Bacillati</taxon>
        <taxon>Actinomycetota</taxon>
        <taxon>Actinomycetes</taxon>
        <taxon>Kitasatosporales</taxon>
        <taxon>Streptomycetaceae</taxon>
        <taxon>Streptomyces</taxon>
    </lineage>
</organism>
<evidence type="ECO:0000313" key="3">
    <source>
        <dbReference type="Proteomes" id="UP000219072"/>
    </source>
</evidence>
<reference evidence="2 3" key="1">
    <citation type="submission" date="2017-09" db="EMBL/GenBank/DDBJ databases">
        <authorList>
            <person name="Ehlers B."/>
            <person name="Leendertz F.H."/>
        </authorList>
    </citation>
    <scope>NUCLEOTIDE SEQUENCE [LARGE SCALE GENOMIC DNA]</scope>
    <source>
        <strain evidence="2 3">CGMCC 4.7095</strain>
    </source>
</reference>
<dbReference type="InterPro" id="IPR053737">
    <property type="entry name" value="Type_II_TA_Toxin"/>
</dbReference>
<name>A0A286DQ36_9ACTN</name>
<protein>
    <submittedName>
        <fullName evidence="2">Death on curing protein</fullName>
    </submittedName>
</protein>
<accession>A0A286DQ36</accession>
<evidence type="ECO:0000313" key="2">
    <source>
        <dbReference type="EMBL" id="SOD60751.1"/>
    </source>
</evidence>
<gene>
    <name evidence="2" type="ORF">SAMN06297387_102249</name>
</gene>
<dbReference type="Gene3D" id="1.20.120.1870">
    <property type="entry name" value="Fic/DOC protein, Fido domain"/>
    <property type="match status" value="1"/>
</dbReference>
<keyword evidence="3" id="KW-1185">Reference proteome</keyword>
<dbReference type="PROSITE" id="PS51459">
    <property type="entry name" value="FIDO"/>
    <property type="match status" value="1"/>
</dbReference>
<dbReference type="PANTHER" id="PTHR39426">
    <property type="entry name" value="HOMOLOGY TO DEATH-ON-CURING PROTEIN OF PHAGE P1"/>
    <property type="match status" value="1"/>
</dbReference>
<sequence length="119" mass="12488">MRDWGLLQSAVARPQSSVFGEDAYPTPFEKAAALLHSLASNYSLVDGNKRTGWASAIDFLDLNGHPLAEPLDEDAAEELVLAAAQAELSNPAIASRLRRFALDEGDASAPAGVPAGPTD</sequence>
<dbReference type="InterPro" id="IPR006440">
    <property type="entry name" value="Doc"/>
</dbReference>
<dbReference type="Pfam" id="PF02661">
    <property type="entry name" value="Fic"/>
    <property type="match status" value="1"/>
</dbReference>
<dbReference type="Proteomes" id="UP000219072">
    <property type="component" value="Unassembled WGS sequence"/>
</dbReference>
<proteinExistence type="predicted"/>
<dbReference type="GO" id="GO:0016301">
    <property type="term" value="F:kinase activity"/>
    <property type="evidence" value="ECO:0007669"/>
    <property type="project" value="InterPro"/>
</dbReference>
<dbReference type="InterPro" id="IPR003812">
    <property type="entry name" value="Fido"/>
</dbReference>
<evidence type="ECO:0000259" key="1">
    <source>
        <dbReference type="PROSITE" id="PS51459"/>
    </source>
</evidence>
<feature type="domain" description="Fido" evidence="1">
    <location>
        <begin position="1"/>
        <end position="103"/>
    </location>
</feature>
<dbReference type="AlphaFoldDB" id="A0A286DQ36"/>
<dbReference type="EMBL" id="OCNE01000002">
    <property type="protein sequence ID" value="SOD60751.1"/>
    <property type="molecule type" value="Genomic_DNA"/>
</dbReference>